<feature type="region of interest" description="Disordered" evidence="8">
    <location>
        <begin position="551"/>
        <end position="613"/>
    </location>
</feature>
<feature type="transmembrane region" description="Helical" evidence="9">
    <location>
        <begin position="71"/>
        <end position="98"/>
    </location>
</feature>
<feature type="transmembrane region" description="Helical" evidence="9">
    <location>
        <begin position="119"/>
        <end position="141"/>
    </location>
</feature>
<evidence type="ECO:0000313" key="12">
    <source>
        <dbReference type="Proteomes" id="UP000034841"/>
    </source>
</evidence>
<evidence type="ECO:0000313" key="11">
    <source>
        <dbReference type="EMBL" id="KKF92537.1"/>
    </source>
</evidence>
<feature type="compositionally biased region" description="Low complexity" evidence="8">
    <location>
        <begin position="568"/>
        <end position="580"/>
    </location>
</feature>
<dbReference type="PROSITE" id="PS00218">
    <property type="entry name" value="AMINO_ACID_PERMEASE_1"/>
    <property type="match status" value="1"/>
</dbReference>
<feature type="transmembrane region" description="Helical" evidence="9">
    <location>
        <begin position="450"/>
        <end position="469"/>
    </location>
</feature>
<dbReference type="Gene3D" id="1.20.1740.10">
    <property type="entry name" value="Amino acid/polyamine transporter I"/>
    <property type="match status" value="1"/>
</dbReference>
<evidence type="ECO:0000256" key="8">
    <source>
        <dbReference type="SAM" id="MobiDB-lite"/>
    </source>
</evidence>
<dbReference type="InterPro" id="IPR050524">
    <property type="entry name" value="APC_YAT"/>
</dbReference>
<evidence type="ECO:0000256" key="3">
    <source>
        <dbReference type="ARBA" id="ARBA00022692"/>
    </source>
</evidence>
<dbReference type="EMBL" id="LBBL01000381">
    <property type="protein sequence ID" value="KKF92537.1"/>
    <property type="molecule type" value="Genomic_DNA"/>
</dbReference>
<feature type="transmembrane region" description="Helical" evidence="9">
    <location>
        <begin position="231"/>
        <end position="251"/>
    </location>
</feature>
<dbReference type="InterPro" id="IPR007219">
    <property type="entry name" value="XnlR_reg_dom"/>
</dbReference>
<feature type="region of interest" description="Disordered" evidence="8">
    <location>
        <begin position="1"/>
        <end position="32"/>
    </location>
</feature>
<organism evidence="11 12">
    <name type="scientific">Ceratocystis fimbriata f. sp. platani</name>
    <dbReference type="NCBI Taxonomy" id="88771"/>
    <lineage>
        <taxon>Eukaryota</taxon>
        <taxon>Fungi</taxon>
        <taxon>Dikarya</taxon>
        <taxon>Ascomycota</taxon>
        <taxon>Pezizomycotina</taxon>
        <taxon>Sordariomycetes</taxon>
        <taxon>Hypocreomycetidae</taxon>
        <taxon>Microascales</taxon>
        <taxon>Ceratocystidaceae</taxon>
        <taxon>Ceratocystis</taxon>
    </lineage>
</organism>
<feature type="transmembrane region" description="Helical" evidence="9">
    <location>
        <begin position="272"/>
        <end position="293"/>
    </location>
</feature>
<evidence type="ECO:0000256" key="2">
    <source>
        <dbReference type="ARBA" id="ARBA00022448"/>
    </source>
</evidence>
<dbReference type="GO" id="GO:0016020">
    <property type="term" value="C:membrane"/>
    <property type="evidence" value="ECO:0007669"/>
    <property type="project" value="UniProtKB-SubCell"/>
</dbReference>
<reference evidence="11 12" key="1">
    <citation type="submission" date="2015-04" db="EMBL/GenBank/DDBJ databases">
        <title>Genome sequence of Ceratocystis platani, a major pathogen of plane trees.</title>
        <authorList>
            <person name="Belbahri L."/>
        </authorList>
    </citation>
    <scope>NUCLEOTIDE SEQUENCE [LARGE SCALE GENOMIC DNA]</scope>
    <source>
        <strain evidence="11 12">CFO</strain>
    </source>
</reference>
<feature type="compositionally biased region" description="Polar residues" evidence="8">
    <location>
        <begin position="7"/>
        <end position="23"/>
    </location>
</feature>
<feature type="region of interest" description="Disordered" evidence="8">
    <location>
        <begin position="628"/>
        <end position="737"/>
    </location>
</feature>
<sequence>MDIAKLPSNSIVASTGRASPQKSSQDDETKRQLRPRHIQLIGIGGTIGTALYVLLPVQIGKGLIAGGPASLFIAFSVWCTFILAVTICMAEMVTYLPISSPFVRFAGRYLDEAFGFASGWNFFVFEAALVPFEIVACNIIIHFWTEAIPTAVVICIILALYASINVLAVKFYGEIEFWAALGKMLLIIGLIIFTFIVMLGGNPLGDRFGFRYWKHPGAFAESFYTGGLGKFLGFLQCLIQASFSIAGPEYVSMSAAEAVNPRRVMPRAFNAVFYRLTAFFVLGSLAVGILVPYDDQTLIDAFKNGKPGAAASPYVVAMARLKIGVLPHIVNALVLTAAFSAGNSYVYCASRSLYGLVLERKAPQILNYCTKAGCPLYCVGVVLAISLLSFLQLSASSAKVLSWFVSLVTASQMINFAVMCSAYLGFYYAMREQGVDRNTLPYKSMLQPYAAWYGLAGTFTMTFVGGYAVFLPGQWDVPTFLFSYTMVMVVPVLFVGWKLIKGTTWRRPEDVDLVSGVAEIEEYTMNYVEEKKTDSYNRVLDKLFGATPARIRKQNARKNSQPPPPSSSAPAQAQASTSAPLPTSRPGSAVHSVDSDGTQHHSSPASSHAQTNSQAHMLLPARVLPAQMSPVPSLGGPQGLPIGPVSVPVQDQASSPHELRHGLVSKPGLRKSLPDLGSASSAMSQPQSGVMAGMASGPTSGLLAGPGAAITPPLGHELPPKGPLTGHTNSPETSKQTSLLLEDEDGGNAHIIGPDMTRDSQVLADYLAMMHPSTGVMRVIKPQATTQGGPVIFARVKKQPLGMVMSTSPSAKKLKIVEKLLEPWNKQLLQLFFRKHNICLPILNEESFLHQVFNAKERVSPALICCIYAQSLVYWGADPDLAKHHRPDPTFLWKLASEALFSELHQSPGISTIVALVLNVGGRPTSSMLGNQVQLGSAVSLAHSLGLNRSPMSWDIAESEKGLRMRIWWALNITDAWSSLGYGTPPHLNRSHSDVPPPTLEYLGITENSPQRDRDASEVFMVLFSLTELLYRYLDRVYNLDRPPAAPASSGNVVLSDIMHDLERWVDSLTGNCRKIIVRGTELDTPGAANLRLSYLSLRLLTQRIELLGDRGEPEYEGPAGTAPSTSVPAAATSTPATSARQQEHSGDVRTRYLASRRTAEDIVLFAQELSAAHFSDFWQPVSTFIFASTVTFLLRCALEIDAPATSVGASLSQSSSLRMAQDLLKALRHHQEHYEWDLAELPLAQHTEVVEKLMNSHKPAPGGVEGMVDDELVVHFGAGAFDWPNLFPESSFFNSFMPAGNWDQMFTDPSYGMEMGPR</sequence>
<keyword evidence="5 9" id="KW-1133">Transmembrane helix</keyword>
<dbReference type="GO" id="GO:0015171">
    <property type="term" value="F:amino acid transmembrane transporter activity"/>
    <property type="evidence" value="ECO:0007669"/>
    <property type="project" value="TreeGrafter"/>
</dbReference>
<protein>
    <submittedName>
        <fullName evidence="11">General amino acid permease AGP2</fullName>
    </submittedName>
</protein>
<accession>A0A0F8CPB4</accession>
<evidence type="ECO:0000259" key="10">
    <source>
        <dbReference type="SMART" id="SM00906"/>
    </source>
</evidence>
<keyword evidence="12" id="KW-1185">Reference proteome</keyword>
<evidence type="ECO:0000256" key="4">
    <source>
        <dbReference type="ARBA" id="ARBA00022970"/>
    </source>
</evidence>
<evidence type="ECO:0000256" key="1">
    <source>
        <dbReference type="ARBA" id="ARBA00004141"/>
    </source>
</evidence>
<keyword evidence="2" id="KW-0813">Transport</keyword>
<evidence type="ECO:0000256" key="6">
    <source>
        <dbReference type="ARBA" id="ARBA00023136"/>
    </source>
</evidence>
<feature type="transmembrane region" description="Helical" evidence="9">
    <location>
        <begin position="147"/>
        <end position="168"/>
    </location>
</feature>
<dbReference type="SMART" id="SM00906">
    <property type="entry name" value="Fungal_trans"/>
    <property type="match status" value="1"/>
</dbReference>
<comment type="caution">
    <text evidence="11">The sequence shown here is derived from an EMBL/GenBank/DDBJ whole genome shotgun (WGS) entry which is preliminary data.</text>
</comment>
<keyword evidence="6 9" id="KW-0472">Membrane</keyword>
<feature type="transmembrane region" description="Helical" evidence="9">
    <location>
        <begin position="328"/>
        <end position="348"/>
    </location>
</feature>
<feature type="compositionally biased region" description="Low complexity" evidence="8">
    <location>
        <begin position="1119"/>
        <end position="1140"/>
    </location>
</feature>
<dbReference type="CDD" id="cd12148">
    <property type="entry name" value="fungal_TF_MHR"/>
    <property type="match status" value="1"/>
</dbReference>
<gene>
    <name evidence="11" type="primary">AGP2</name>
    <name evidence="11" type="ORF">CFO_g5106</name>
</gene>
<dbReference type="GO" id="GO:0006351">
    <property type="term" value="P:DNA-templated transcription"/>
    <property type="evidence" value="ECO:0007669"/>
    <property type="project" value="InterPro"/>
</dbReference>
<feature type="region of interest" description="Disordered" evidence="8">
    <location>
        <begin position="1111"/>
        <end position="1150"/>
    </location>
</feature>
<feature type="compositionally biased region" description="Polar residues" evidence="8">
    <location>
        <begin position="678"/>
        <end position="688"/>
    </location>
</feature>
<dbReference type="FunFam" id="1.20.1740.10:FF:000006">
    <property type="entry name" value="General amino acid permease"/>
    <property type="match status" value="1"/>
</dbReference>
<dbReference type="Pfam" id="PF04082">
    <property type="entry name" value="Fungal_trans"/>
    <property type="match status" value="1"/>
</dbReference>
<dbReference type="Proteomes" id="UP000034841">
    <property type="component" value="Unassembled WGS sequence"/>
</dbReference>
<keyword evidence="7" id="KW-0539">Nucleus</keyword>
<dbReference type="InterPro" id="IPR004841">
    <property type="entry name" value="AA-permease/SLC12A_dom"/>
</dbReference>
<feature type="transmembrane region" description="Helical" evidence="9">
    <location>
        <begin position="481"/>
        <end position="500"/>
    </location>
</feature>
<dbReference type="GO" id="GO:0003677">
    <property type="term" value="F:DNA binding"/>
    <property type="evidence" value="ECO:0007669"/>
    <property type="project" value="InterPro"/>
</dbReference>
<feature type="compositionally biased region" description="Low complexity" evidence="8">
    <location>
        <begin position="600"/>
        <end position="609"/>
    </location>
</feature>
<feature type="compositionally biased region" description="Polar residues" evidence="8">
    <location>
        <begin position="726"/>
        <end position="737"/>
    </location>
</feature>
<dbReference type="OrthoDB" id="3034343at2759"/>
<feature type="transmembrane region" description="Helical" evidence="9">
    <location>
        <begin position="180"/>
        <end position="201"/>
    </location>
</feature>
<dbReference type="PANTHER" id="PTHR43341">
    <property type="entry name" value="AMINO ACID PERMEASE"/>
    <property type="match status" value="1"/>
</dbReference>
<dbReference type="Pfam" id="PF00324">
    <property type="entry name" value="AA_permease"/>
    <property type="match status" value="1"/>
</dbReference>
<name>A0A0F8CPB4_CERFI</name>
<feature type="domain" description="Xylanolytic transcriptional activator regulatory" evidence="10">
    <location>
        <begin position="931"/>
        <end position="1004"/>
    </location>
</feature>
<evidence type="ECO:0000256" key="7">
    <source>
        <dbReference type="ARBA" id="ARBA00023242"/>
    </source>
</evidence>
<evidence type="ECO:0000256" key="5">
    <source>
        <dbReference type="ARBA" id="ARBA00022989"/>
    </source>
</evidence>
<keyword evidence="3 9" id="KW-0812">Transmembrane</keyword>
<dbReference type="InterPro" id="IPR004840">
    <property type="entry name" value="Amino_acid_permease_CS"/>
</dbReference>
<comment type="subcellular location">
    <subcellularLocation>
        <location evidence="1">Membrane</location>
        <topology evidence="1">Multi-pass membrane protein</topology>
    </subcellularLocation>
</comment>
<dbReference type="GO" id="GO:0008270">
    <property type="term" value="F:zinc ion binding"/>
    <property type="evidence" value="ECO:0007669"/>
    <property type="project" value="InterPro"/>
</dbReference>
<evidence type="ECO:0000256" key="9">
    <source>
        <dbReference type="SAM" id="Phobius"/>
    </source>
</evidence>
<proteinExistence type="predicted"/>
<feature type="transmembrane region" description="Helical" evidence="9">
    <location>
        <begin position="368"/>
        <end position="391"/>
    </location>
</feature>
<keyword evidence="4" id="KW-0029">Amino-acid transport</keyword>
<feature type="transmembrane region" description="Helical" evidence="9">
    <location>
        <begin position="40"/>
        <end position="59"/>
    </location>
</feature>
<dbReference type="PANTHER" id="PTHR43341:SF15">
    <property type="entry name" value="GENERAL AMINO ACID PERMEASE AGP2"/>
    <property type="match status" value="1"/>
</dbReference>
<feature type="transmembrane region" description="Helical" evidence="9">
    <location>
        <begin position="403"/>
        <end position="429"/>
    </location>
</feature>